<keyword evidence="2" id="KW-1003">Cell membrane</keyword>
<evidence type="ECO:0000256" key="2">
    <source>
        <dbReference type="ARBA" id="ARBA00022475"/>
    </source>
</evidence>
<dbReference type="RefSeq" id="WP_012581595.1">
    <property type="nucleotide sequence ID" value="NC_017537.1"/>
</dbReference>
<protein>
    <recommendedName>
        <fullName evidence="8">Integral membrane bound transporter domain-containing protein</fullName>
    </recommendedName>
</protein>
<evidence type="ECO:0000256" key="3">
    <source>
        <dbReference type="ARBA" id="ARBA00022692"/>
    </source>
</evidence>
<dbReference type="Proteomes" id="UP000000486">
    <property type="component" value="Chromosome"/>
</dbReference>
<reference evidence="9 10" key="1">
    <citation type="journal article" date="2011" name="J. Bacteriol.">
        <title>Genome sequence of the nonpathogenic Listeria monocytogenes serovar 4a strain M7.</title>
        <authorList>
            <person name="Chen J."/>
            <person name="Xia Y."/>
            <person name="Cheng C."/>
            <person name="Fang C."/>
            <person name="Shan Y."/>
            <person name="Jin G."/>
            <person name="Fang W."/>
        </authorList>
    </citation>
    <scope>NUCLEOTIDE SEQUENCE [LARGE SCALE GENOMIC DNA]</scope>
    <source>
        <strain evidence="9 10">M7</strain>
    </source>
</reference>
<gene>
    <name evidence="9" type="ordered locus">LMM7_1062</name>
</gene>
<evidence type="ECO:0000256" key="7">
    <source>
        <dbReference type="SAM" id="Phobius"/>
    </source>
</evidence>
<dbReference type="KEGG" id="lmq:LMM7_1062"/>
<dbReference type="InterPro" id="IPR049453">
    <property type="entry name" value="Memb_transporter_dom"/>
</dbReference>
<sequence>MKKISMRERLALDPRVAKVLISITIAVLLFPVMGDWIVYPTYVFNAIYITAQMSKGDTYKSSIERIIGTIVGGLLAALVYLLVPNHHYIMIPIGAALAVMLSYLFTKKFTMVIVVITVMVLVGKGDGEPIVFLRDRLFDTMIGLVIGFTVYALYPRKKNKKLNQVFISQEKAVLEKIKAIDIKAEDAKELAPKIKALWKQLIDLRKTREQIITDSSFVASLTSDEPMLHFTHLVERAINNIEILYHVTLDKDSEPDYEIVFAYHQQACAKVVSEMDALITKHK</sequence>
<feature type="domain" description="Integral membrane bound transporter" evidence="8">
    <location>
        <begin position="26"/>
        <end position="150"/>
    </location>
</feature>
<keyword evidence="5 7" id="KW-0472">Membrane</keyword>
<accession>A0A0E0UUD8</accession>
<feature type="transmembrane region" description="Helical" evidence="7">
    <location>
        <begin position="89"/>
        <end position="105"/>
    </location>
</feature>
<dbReference type="Pfam" id="PF13515">
    <property type="entry name" value="FUSC_2"/>
    <property type="match status" value="1"/>
</dbReference>
<feature type="transmembrane region" description="Helical" evidence="7">
    <location>
        <begin position="66"/>
        <end position="83"/>
    </location>
</feature>
<comment type="similarity">
    <text evidence="6">Belongs to the YccS/YhfK family.</text>
</comment>
<evidence type="ECO:0000313" key="9">
    <source>
        <dbReference type="EMBL" id="AEH92067.1"/>
    </source>
</evidence>
<evidence type="ECO:0000259" key="8">
    <source>
        <dbReference type="Pfam" id="PF13515"/>
    </source>
</evidence>
<dbReference type="PANTHER" id="PTHR30509">
    <property type="entry name" value="P-HYDROXYBENZOIC ACID EFFLUX PUMP SUBUNIT-RELATED"/>
    <property type="match status" value="1"/>
</dbReference>
<name>A0A0E0UUD8_LISMM</name>
<organism evidence="9 10">
    <name type="scientific">Listeria monocytogenes serotype 4a (strain M7)</name>
    <dbReference type="NCBI Taxonomy" id="1030009"/>
    <lineage>
        <taxon>Bacteria</taxon>
        <taxon>Bacillati</taxon>
        <taxon>Bacillota</taxon>
        <taxon>Bacilli</taxon>
        <taxon>Bacillales</taxon>
        <taxon>Listeriaceae</taxon>
        <taxon>Listeria</taxon>
    </lineage>
</organism>
<comment type="subcellular location">
    <subcellularLocation>
        <location evidence="1">Cell membrane</location>
        <topology evidence="1">Multi-pass membrane protein</topology>
    </subcellularLocation>
</comment>
<keyword evidence="3 7" id="KW-0812">Transmembrane</keyword>
<dbReference type="HOGENOM" id="CLU_085678_0_0_9"/>
<dbReference type="PANTHER" id="PTHR30509:SF9">
    <property type="entry name" value="MULTIDRUG RESISTANCE PROTEIN MDTO"/>
    <property type="match status" value="1"/>
</dbReference>
<feature type="transmembrane region" description="Helical" evidence="7">
    <location>
        <begin position="137"/>
        <end position="154"/>
    </location>
</feature>
<evidence type="ECO:0000313" key="10">
    <source>
        <dbReference type="Proteomes" id="UP000000486"/>
    </source>
</evidence>
<proteinExistence type="inferred from homology"/>
<evidence type="ECO:0000256" key="4">
    <source>
        <dbReference type="ARBA" id="ARBA00022989"/>
    </source>
</evidence>
<dbReference type="GO" id="GO:0005886">
    <property type="term" value="C:plasma membrane"/>
    <property type="evidence" value="ECO:0007669"/>
    <property type="project" value="UniProtKB-SubCell"/>
</dbReference>
<evidence type="ECO:0000256" key="1">
    <source>
        <dbReference type="ARBA" id="ARBA00004651"/>
    </source>
</evidence>
<evidence type="ECO:0000256" key="6">
    <source>
        <dbReference type="ARBA" id="ARBA00043993"/>
    </source>
</evidence>
<dbReference type="PATRIC" id="fig|1030009.3.peg.1051"/>
<evidence type="ECO:0000256" key="5">
    <source>
        <dbReference type="ARBA" id="ARBA00023136"/>
    </source>
</evidence>
<dbReference type="EMBL" id="CP002816">
    <property type="protein sequence ID" value="AEH92067.1"/>
    <property type="molecule type" value="Genomic_DNA"/>
</dbReference>
<dbReference type="AlphaFoldDB" id="A0A0E0UUD8"/>
<keyword evidence="4 7" id="KW-1133">Transmembrane helix</keyword>